<protein>
    <submittedName>
        <fullName evidence="3">Uncharacterized protein</fullName>
    </submittedName>
</protein>
<evidence type="ECO:0000313" key="3">
    <source>
        <dbReference type="EMBL" id="SFA90834.1"/>
    </source>
</evidence>
<keyword evidence="2" id="KW-0812">Transmembrane</keyword>
<feature type="region of interest" description="Disordered" evidence="1">
    <location>
        <begin position="1"/>
        <end position="28"/>
    </location>
</feature>
<keyword evidence="2" id="KW-1133">Transmembrane helix</keyword>
<sequence length="227" mass="21916">MSTGTADGTGATAGTSTGTSTGTATGTGRRRRLPWVVGGLLALVAAGLAAWLLLGPGREVVGAAPAPTVTVTAPVPTSTGVPAERPAATALTAVLPGTLRAHALVGSVADTTWPGQGAVEAWADTYDGGVAVRVGQWATPEEAAAVGDPLVGALVGAGGDGARSGDVPVADAAAGRWAVADGVAVDAAGTPVPTEGVSSAAWWNGTVVVVLVAPTAEVDALWAAYPL</sequence>
<proteinExistence type="predicted"/>
<reference evidence="3 4" key="1">
    <citation type="submission" date="2016-10" db="EMBL/GenBank/DDBJ databases">
        <authorList>
            <person name="de Groot N.N."/>
        </authorList>
    </citation>
    <scope>NUCLEOTIDE SEQUENCE [LARGE SCALE GENOMIC DNA]</scope>
    <source>
        <strain evidence="3 4">CGMCC 4.6945</strain>
    </source>
</reference>
<keyword evidence="4" id="KW-1185">Reference proteome</keyword>
<keyword evidence="2" id="KW-0472">Membrane</keyword>
<evidence type="ECO:0000256" key="2">
    <source>
        <dbReference type="SAM" id="Phobius"/>
    </source>
</evidence>
<feature type="transmembrane region" description="Helical" evidence="2">
    <location>
        <begin position="33"/>
        <end position="54"/>
    </location>
</feature>
<dbReference type="Proteomes" id="UP000199012">
    <property type="component" value="Unassembled WGS sequence"/>
</dbReference>
<organism evidence="3 4">
    <name type="scientific">Cellulomonas marina</name>
    <dbReference type="NCBI Taxonomy" id="988821"/>
    <lineage>
        <taxon>Bacteria</taxon>
        <taxon>Bacillati</taxon>
        <taxon>Actinomycetota</taxon>
        <taxon>Actinomycetes</taxon>
        <taxon>Micrococcales</taxon>
        <taxon>Cellulomonadaceae</taxon>
        <taxon>Cellulomonas</taxon>
    </lineage>
</organism>
<name>A0A1I0WQL2_9CELL</name>
<dbReference type="EMBL" id="FOKA01000003">
    <property type="protein sequence ID" value="SFA90834.1"/>
    <property type="molecule type" value="Genomic_DNA"/>
</dbReference>
<dbReference type="AlphaFoldDB" id="A0A1I0WQL2"/>
<dbReference type="RefSeq" id="WP_175499281.1">
    <property type="nucleotide sequence ID" value="NZ_BONM01000002.1"/>
</dbReference>
<accession>A0A1I0WQL2</accession>
<feature type="compositionally biased region" description="Low complexity" evidence="1">
    <location>
        <begin position="1"/>
        <end position="27"/>
    </location>
</feature>
<gene>
    <name evidence="3" type="ORF">SAMN05421867_103154</name>
</gene>
<evidence type="ECO:0000256" key="1">
    <source>
        <dbReference type="SAM" id="MobiDB-lite"/>
    </source>
</evidence>
<evidence type="ECO:0000313" key="4">
    <source>
        <dbReference type="Proteomes" id="UP000199012"/>
    </source>
</evidence>